<evidence type="ECO:0000313" key="1">
    <source>
        <dbReference type="EMBL" id="EXB36042.1"/>
    </source>
</evidence>
<proteinExistence type="predicted"/>
<dbReference type="Proteomes" id="UP000030645">
    <property type="component" value="Unassembled WGS sequence"/>
</dbReference>
<reference evidence="2" key="1">
    <citation type="submission" date="2013-01" db="EMBL/GenBank/DDBJ databases">
        <title>Draft Genome Sequence of a Mulberry Tree, Morus notabilis C.K. Schneid.</title>
        <authorList>
            <person name="He N."/>
            <person name="Zhao S."/>
        </authorList>
    </citation>
    <scope>NUCLEOTIDE SEQUENCE</scope>
</reference>
<evidence type="ECO:0000313" key="2">
    <source>
        <dbReference type="Proteomes" id="UP000030645"/>
    </source>
</evidence>
<gene>
    <name evidence="1" type="ORF">L484_018199</name>
</gene>
<protein>
    <submittedName>
        <fullName evidence="1">Uncharacterized protein</fullName>
    </submittedName>
</protein>
<organism evidence="1 2">
    <name type="scientific">Morus notabilis</name>
    <dbReference type="NCBI Taxonomy" id="981085"/>
    <lineage>
        <taxon>Eukaryota</taxon>
        <taxon>Viridiplantae</taxon>
        <taxon>Streptophyta</taxon>
        <taxon>Embryophyta</taxon>
        <taxon>Tracheophyta</taxon>
        <taxon>Spermatophyta</taxon>
        <taxon>Magnoliopsida</taxon>
        <taxon>eudicotyledons</taxon>
        <taxon>Gunneridae</taxon>
        <taxon>Pentapetalae</taxon>
        <taxon>rosids</taxon>
        <taxon>fabids</taxon>
        <taxon>Rosales</taxon>
        <taxon>Moraceae</taxon>
        <taxon>Moreae</taxon>
        <taxon>Morus</taxon>
    </lineage>
</organism>
<dbReference type="AlphaFoldDB" id="W9QFI7"/>
<name>W9QFI7_9ROSA</name>
<accession>W9QFI7</accession>
<dbReference type="EMBL" id="KE343571">
    <property type="protein sequence ID" value="EXB36042.1"/>
    <property type="molecule type" value="Genomic_DNA"/>
</dbReference>
<sequence length="69" mass="7596">MVNGLGVVTIYDTILKLFDEMLEKRAGDPSLSFSLIRVSRFGTADDASLRPQAWSQCLIVTILVLILLA</sequence>
<keyword evidence="2" id="KW-1185">Reference proteome</keyword>